<reference evidence="4" key="1">
    <citation type="submission" date="2014-09" db="EMBL/GenBank/DDBJ databases">
        <authorList>
            <person name="Magalhaes I.L.F."/>
            <person name="Oliveira U."/>
            <person name="Santos F.R."/>
            <person name="Vidigal T.H.D.A."/>
            <person name="Brescovit A.D."/>
            <person name="Santos A.J."/>
        </authorList>
    </citation>
    <scope>NUCLEOTIDE SEQUENCE</scope>
    <source>
        <tissue evidence="4">Shoot tissue taken approximately 20 cm above the soil surface</tissue>
    </source>
</reference>
<dbReference type="SUPFAM" id="SSF51197">
    <property type="entry name" value="Clavaminate synthase-like"/>
    <property type="match status" value="1"/>
</dbReference>
<dbReference type="AlphaFoldDB" id="A0A0A8XV79"/>
<evidence type="ECO:0000256" key="2">
    <source>
        <dbReference type="ARBA" id="ARBA00023004"/>
    </source>
</evidence>
<dbReference type="InterPro" id="IPR027443">
    <property type="entry name" value="IPNS-like_sf"/>
</dbReference>
<feature type="domain" description="Isopenicillin N synthase-like Fe(2+) 2OG dioxygenase" evidence="3">
    <location>
        <begin position="3"/>
        <end position="64"/>
    </location>
</feature>
<proteinExistence type="predicted"/>
<name>A0A0A8XV79_ARUDO</name>
<accession>A0A0A8XV79</accession>
<keyword evidence="2" id="KW-0408">Iron</keyword>
<evidence type="ECO:0000313" key="4">
    <source>
        <dbReference type="EMBL" id="JAD17796.1"/>
    </source>
</evidence>
<dbReference type="GO" id="GO:0046872">
    <property type="term" value="F:metal ion binding"/>
    <property type="evidence" value="ECO:0007669"/>
    <property type="project" value="UniProtKB-KW"/>
</dbReference>
<evidence type="ECO:0000256" key="1">
    <source>
        <dbReference type="ARBA" id="ARBA00022723"/>
    </source>
</evidence>
<keyword evidence="1" id="KW-0479">Metal-binding</keyword>
<sequence>MDKDVGGLQVLRDGVWHTVPNSPHILLINIADYMEIMSNGIFKSPVHRAVTNAEKERISVAMFHGLDPEKDIEPAADLLLNEEQPARYKKLKAKEYMAGFYEHFCRGTRFIDSVKI</sequence>
<reference evidence="4" key="2">
    <citation type="journal article" date="2015" name="Data Brief">
        <title>Shoot transcriptome of the giant reed, Arundo donax.</title>
        <authorList>
            <person name="Barrero R.A."/>
            <person name="Guerrero F.D."/>
            <person name="Moolhuijzen P."/>
            <person name="Goolsby J.A."/>
            <person name="Tidwell J."/>
            <person name="Bellgard S.E."/>
            <person name="Bellgard M.I."/>
        </authorList>
    </citation>
    <scope>NUCLEOTIDE SEQUENCE</scope>
    <source>
        <tissue evidence="4">Shoot tissue taken approximately 20 cm above the soil surface</tissue>
    </source>
</reference>
<dbReference type="EMBL" id="GBRH01280099">
    <property type="protein sequence ID" value="JAD17796.1"/>
    <property type="molecule type" value="Transcribed_RNA"/>
</dbReference>
<dbReference type="Pfam" id="PF03171">
    <property type="entry name" value="2OG-FeII_Oxy"/>
    <property type="match status" value="1"/>
</dbReference>
<evidence type="ECO:0000259" key="3">
    <source>
        <dbReference type="Pfam" id="PF03171"/>
    </source>
</evidence>
<protein>
    <recommendedName>
        <fullName evidence="3">Isopenicillin N synthase-like Fe(2+) 2OG dioxygenase domain-containing protein</fullName>
    </recommendedName>
</protein>
<dbReference type="InterPro" id="IPR044861">
    <property type="entry name" value="IPNS-like_FE2OG_OXY"/>
</dbReference>
<organism evidence="4">
    <name type="scientific">Arundo donax</name>
    <name type="common">Giant reed</name>
    <name type="synonym">Donax arundinaceus</name>
    <dbReference type="NCBI Taxonomy" id="35708"/>
    <lineage>
        <taxon>Eukaryota</taxon>
        <taxon>Viridiplantae</taxon>
        <taxon>Streptophyta</taxon>
        <taxon>Embryophyta</taxon>
        <taxon>Tracheophyta</taxon>
        <taxon>Spermatophyta</taxon>
        <taxon>Magnoliopsida</taxon>
        <taxon>Liliopsida</taxon>
        <taxon>Poales</taxon>
        <taxon>Poaceae</taxon>
        <taxon>PACMAD clade</taxon>
        <taxon>Arundinoideae</taxon>
        <taxon>Arundineae</taxon>
        <taxon>Arundo</taxon>
    </lineage>
</organism>
<dbReference type="InterPro" id="IPR050295">
    <property type="entry name" value="Plant_2OG-oxidoreductases"/>
</dbReference>
<dbReference type="PANTHER" id="PTHR47991">
    <property type="entry name" value="OXOGLUTARATE/IRON-DEPENDENT DIOXYGENASE"/>
    <property type="match status" value="1"/>
</dbReference>
<dbReference type="Gene3D" id="2.60.120.330">
    <property type="entry name" value="B-lactam Antibiotic, Isopenicillin N Synthase, Chain"/>
    <property type="match status" value="1"/>
</dbReference>